<feature type="transmembrane region" description="Helical" evidence="5">
    <location>
        <begin position="198"/>
        <end position="221"/>
    </location>
</feature>
<dbReference type="InterPro" id="IPR000412">
    <property type="entry name" value="ABC_2_transport"/>
</dbReference>
<keyword evidence="7" id="KW-0150">Chloroplast</keyword>
<dbReference type="EMBL" id="LT622875">
    <property type="protein sequence ID" value="SCW23866.1"/>
    <property type="molecule type" value="Genomic_DNA"/>
</dbReference>
<keyword evidence="3 5" id="KW-1133">Transmembrane helix</keyword>
<dbReference type="GO" id="GO:0043190">
    <property type="term" value="C:ATP-binding cassette (ABC) transporter complex"/>
    <property type="evidence" value="ECO:0007669"/>
    <property type="project" value="InterPro"/>
</dbReference>
<dbReference type="InterPro" id="IPR013525">
    <property type="entry name" value="ABC2_TM"/>
</dbReference>
<dbReference type="AlphaFoldDB" id="A0A1G4NZB6"/>
<evidence type="ECO:0000313" key="7">
    <source>
        <dbReference type="EMBL" id="SCW23866.1"/>
    </source>
</evidence>
<accession>A0A1G4NZB6</accession>
<dbReference type="GeneID" id="29997973"/>
<feature type="transmembrane region" description="Helical" evidence="5">
    <location>
        <begin position="269"/>
        <end position="288"/>
    </location>
</feature>
<evidence type="ECO:0000256" key="2">
    <source>
        <dbReference type="ARBA" id="ARBA00022692"/>
    </source>
</evidence>
<dbReference type="Pfam" id="PF01061">
    <property type="entry name" value="ABC2_membrane"/>
    <property type="match status" value="1"/>
</dbReference>
<keyword evidence="2 5" id="KW-0812">Transmembrane</keyword>
<protein>
    <recommendedName>
        <fullName evidence="6">ABC transmembrane type-2 domain-containing protein</fullName>
    </recommendedName>
</protein>
<gene>
    <name evidence="7" type="primary">ycf38</name>
    <name evidence="7" type="ORF">J0255_190</name>
</gene>
<sequence length="294" mass="33059">MDHTTNKDYHHLVLKPNFTTRKEVYSRVINLQEIQGLTWRLMIQNVRRPSVFVSGVIQPLLWLLLFSALFHNAPIQLFTSTTRYSNFLGSGVIVFTAFTGALNSGLPIMFDREFGFFNRILSSPIYSKSSIVIASLASIFVSGYLQVTCIMYTNHLQGNIIRDLKSIIVILIILLLLSSIVTVVSLILAFILPGHIELLACILLLNLPILFSSTALAPLAFMPSWLQFIASINPLTYAIEGIRYTYSNTYSLQDTVFINVWGKVTLEHILSTLSITSIGTILISFFCISHKFED</sequence>
<name>A0A1G4NZB6_9FLOR</name>
<dbReference type="PANTHER" id="PTHR43077">
    <property type="entry name" value="TRANSPORT PERMEASE YVFS-RELATED"/>
    <property type="match status" value="1"/>
</dbReference>
<evidence type="ECO:0000259" key="6">
    <source>
        <dbReference type="PROSITE" id="PS51012"/>
    </source>
</evidence>
<keyword evidence="7" id="KW-0934">Plastid</keyword>
<feature type="domain" description="ABC transmembrane type-2" evidence="6">
    <location>
        <begin position="50"/>
        <end position="281"/>
    </location>
</feature>
<evidence type="ECO:0000256" key="5">
    <source>
        <dbReference type="SAM" id="Phobius"/>
    </source>
</evidence>
<feature type="transmembrane region" description="Helical" evidence="5">
    <location>
        <begin position="166"/>
        <end position="191"/>
    </location>
</feature>
<feature type="transmembrane region" description="Helical" evidence="5">
    <location>
        <begin position="131"/>
        <end position="154"/>
    </location>
</feature>
<evidence type="ECO:0000256" key="1">
    <source>
        <dbReference type="ARBA" id="ARBA00004141"/>
    </source>
</evidence>
<feature type="transmembrane region" description="Helical" evidence="5">
    <location>
        <begin position="90"/>
        <end position="110"/>
    </location>
</feature>
<dbReference type="RefSeq" id="YP_009315411.1">
    <property type="nucleotide sequence ID" value="NC_031666.1"/>
</dbReference>
<dbReference type="PRINTS" id="PR00164">
    <property type="entry name" value="ABC2TRNSPORT"/>
</dbReference>
<dbReference type="InterPro" id="IPR051328">
    <property type="entry name" value="T7SS_ABC-Transporter"/>
</dbReference>
<organism evidence="7">
    <name type="scientific">Yamadaella caenomyce</name>
    <dbReference type="NCBI Taxonomy" id="259029"/>
    <lineage>
        <taxon>Eukaryota</taxon>
        <taxon>Rhodophyta</taxon>
        <taxon>Florideophyceae</taxon>
        <taxon>Nemaliophycidae</taxon>
        <taxon>Nemaliales</taxon>
        <taxon>Liagoraceae</taxon>
        <taxon>Yamadaella</taxon>
    </lineage>
</organism>
<dbReference type="InterPro" id="IPR047817">
    <property type="entry name" value="ABC2_TM_bact-type"/>
</dbReference>
<dbReference type="PANTHER" id="PTHR43077:SF10">
    <property type="entry name" value="TRANSPORT PERMEASE PROTEIN"/>
    <property type="match status" value="1"/>
</dbReference>
<reference evidence="7" key="1">
    <citation type="submission" date="2016-10" db="EMBL/GenBank/DDBJ databases">
        <title>Chloroplast genomes as a tool to resolve red algal phylogenies: a case study in the Nemaliales.</title>
        <authorList>
            <person name="Costa J.F."/>
            <person name="Lin S.M."/>
            <person name="Macaya E.C."/>
            <person name="Fernandez-Garcia C."/>
            <person name="Verbruggen H."/>
        </authorList>
    </citation>
    <scope>NUCLEOTIDE SEQUENCE</scope>
    <source>
        <strain evidence="7">J.0255</strain>
    </source>
</reference>
<keyword evidence="4 5" id="KW-0472">Membrane</keyword>
<feature type="transmembrane region" description="Helical" evidence="5">
    <location>
        <begin position="50"/>
        <end position="70"/>
    </location>
</feature>
<dbReference type="PROSITE" id="PS51012">
    <property type="entry name" value="ABC_TM2"/>
    <property type="match status" value="1"/>
</dbReference>
<evidence type="ECO:0000256" key="4">
    <source>
        <dbReference type="ARBA" id="ARBA00023136"/>
    </source>
</evidence>
<dbReference type="GO" id="GO:0140359">
    <property type="term" value="F:ABC-type transporter activity"/>
    <property type="evidence" value="ECO:0007669"/>
    <property type="project" value="InterPro"/>
</dbReference>
<proteinExistence type="predicted"/>
<evidence type="ECO:0000256" key="3">
    <source>
        <dbReference type="ARBA" id="ARBA00022989"/>
    </source>
</evidence>
<dbReference type="PIRSF" id="PIRSF006648">
    <property type="entry name" value="DrrB"/>
    <property type="match status" value="1"/>
</dbReference>
<geneLocation type="chloroplast" evidence="7"/>
<reference evidence="7" key="2">
    <citation type="submission" date="2016-10" db="EMBL/GenBank/DDBJ databases">
        <authorList>
            <person name="de Groot N.N."/>
        </authorList>
    </citation>
    <scope>NUCLEOTIDE SEQUENCE</scope>
    <source>
        <strain evidence="7">J.0255</strain>
    </source>
</reference>
<comment type="subcellular location">
    <subcellularLocation>
        <location evidence="1">Membrane</location>
        <topology evidence="1">Multi-pass membrane protein</topology>
    </subcellularLocation>
</comment>